<dbReference type="Proteomes" id="UP001497623">
    <property type="component" value="Unassembled WGS sequence"/>
</dbReference>
<dbReference type="AlphaFoldDB" id="A0AAV2Q7C9"/>
<proteinExistence type="predicted"/>
<keyword evidence="3" id="KW-1185">Reference proteome</keyword>
<evidence type="ECO:0000313" key="3">
    <source>
        <dbReference type="Proteomes" id="UP001497623"/>
    </source>
</evidence>
<evidence type="ECO:0000313" key="2">
    <source>
        <dbReference type="EMBL" id="CAL4074346.1"/>
    </source>
</evidence>
<dbReference type="EMBL" id="CAXKWB010004589">
    <property type="protein sequence ID" value="CAL4074346.1"/>
    <property type="molecule type" value="Genomic_DNA"/>
</dbReference>
<name>A0AAV2Q7C9_MEGNR</name>
<sequence length="175" mass="18890">MATPSSLTNSEEDLLLMSPSASNWDLSLPKPLHTHPSATTNPPQMLTAENLLLGPSTLDIPIHTSPQTPHPSPPNIITSLTNPPTQEMDDLSLHLPSCHNHKSRGGHRGGRCIVRSPRLTPLFPSAANITGEDKRKWQTLTPSPTNSSLTTSTPVPKNRKIEDMLGAPKSPSKQV</sequence>
<feature type="region of interest" description="Disordered" evidence="1">
    <location>
        <begin position="124"/>
        <end position="175"/>
    </location>
</feature>
<gene>
    <name evidence="2" type="ORF">MNOR_LOCUS9474</name>
</gene>
<accession>A0AAV2Q7C9</accession>
<protein>
    <submittedName>
        <fullName evidence="2">Uncharacterized protein</fullName>
    </submittedName>
</protein>
<reference evidence="2 3" key="1">
    <citation type="submission" date="2024-05" db="EMBL/GenBank/DDBJ databases">
        <authorList>
            <person name="Wallberg A."/>
        </authorList>
    </citation>
    <scope>NUCLEOTIDE SEQUENCE [LARGE SCALE GENOMIC DNA]</scope>
</reference>
<organism evidence="2 3">
    <name type="scientific">Meganyctiphanes norvegica</name>
    <name type="common">Northern krill</name>
    <name type="synonym">Thysanopoda norvegica</name>
    <dbReference type="NCBI Taxonomy" id="48144"/>
    <lineage>
        <taxon>Eukaryota</taxon>
        <taxon>Metazoa</taxon>
        <taxon>Ecdysozoa</taxon>
        <taxon>Arthropoda</taxon>
        <taxon>Crustacea</taxon>
        <taxon>Multicrustacea</taxon>
        <taxon>Malacostraca</taxon>
        <taxon>Eumalacostraca</taxon>
        <taxon>Eucarida</taxon>
        <taxon>Euphausiacea</taxon>
        <taxon>Euphausiidae</taxon>
        <taxon>Meganyctiphanes</taxon>
    </lineage>
</organism>
<evidence type="ECO:0000256" key="1">
    <source>
        <dbReference type="SAM" id="MobiDB-lite"/>
    </source>
</evidence>
<comment type="caution">
    <text evidence="2">The sequence shown here is derived from an EMBL/GenBank/DDBJ whole genome shotgun (WGS) entry which is preliminary data.</text>
</comment>
<feature type="compositionally biased region" description="Low complexity" evidence="1">
    <location>
        <begin position="139"/>
        <end position="156"/>
    </location>
</feature>